<name>A0A452UWG7_URSMA</name>
<dbReference type="CDD" id="cd06710">
    <property type="entry name" value="PDZ_RGS12-like"/>
    <property type="match status" value="1"/>
</dbReference>
<dbReference type="FunFam" id="2.30.42.10:FF:000085">
    <property type="entry name" value="Phosphatidylinositol-3,4,5-trisphosphate dependent Rac exchange factor 2"/>
    <property type="match status" value="1"/>
</dbReference>
<dbReference type="GO" id="GO:0007186">
    <property type="term" value="P:G protein-coupled receptor signaling pathway"/>
    <property type="evidence" value="ECO:0007669"/>
    <property type="project" value="TreeGrafter"/>
</dbReference>
<evidence type="ECO:0000256" key="3">
    <source>
        <dbReference type="ARBA" id="ARBA00058808"/>
    </source>
</evidence>
<dbReference type="SUPFAM" id="SSF48065">
    <property type="entry name" value="DBL homology domain (DH-domain)"/>
    <property type="match status" value="1"/>
</dbReference>
<dbReference type="InterPro" id="IPR000219">
    <property type="entry name" value="DH_dom"/>
</dbReference>
<feature type="domain" description="PDZ" evidence="9">
    <location>
        <begin position="535"/>
        <end position="584"/>
    </location>
</feature>
<dbReference type="InterPro" id="IPR037367">
    <property type="entry name" value="Rex2_DEP_1"/>
</dbReference>
<dbReference type="Gene3D" id="1.10.10.10">
    <property type="entry name" value="Winged helix-like DNA-binding domain superfamily/Winged helix DNA-binding domain"/>
    <property type="match status" value="2"/>
</dbReference>
<feature type="domain" description="DEP" evidence="10">
    <location>
        <begin position="333"/>
        <end position="407"/>
    </location>
</feature>
<feature type="domain" description="DH" evidence="8">
    <location>
        <begin position="1"/>
        <end position="162"/>
    </location>
</feature>
<dbReference type="CDD" id="cd04439">
    <property type="entry name" value="DEP_1_P-Rex"/>
    <property type="match status" value="1"/>
</dbReference>
<dbReference type="Pfam" id="PF00621">
    <property type="entry name" value="RhoGEF"/>
    <property type="match status" value="1"/>
</dbReference>
<dbReference type="Gene3D" id="1.20.900.10">
    <property type="entry name" value="Dbl homology (DH) domain"/>
    <property type="match status" value="1"/>
</dbReference>
<dbReference type="GO" id="GO:0005096">
    <property type="term" value="F:GTPase activator activity"/>
    <property type="evidence" value="ECO:0007669"/>
    <property type="project" value="TreeGrafter"/>
</dbReference>
<dbReference type="SMART" id="SM00233">
    <property type="entry name" value="PH"/>
    <property type="match status" value="1"/>
</dbReference>
<dbReference type="FunFam" id="1.10.10.10:FF:000090">
    <property type="entry name" value="Phosphatidylinositol-3,4,5-trisphosphate dependent Rac exchange factor 1"/>
    <property type="match status" value="1"/>
</dbReference>
<dbReference type="FunFam" id="2.30.42.10:FF:000116">
    <property type="entry name" value="Phosphatidylinositol-3,4,5-trisphosphate dependent Rac exchange factor 2"/>
    <property type="match status" value="1"/>
</dbReference>
<comment type="function">
    <text evidence="3">Functions as a RAC1 guanine nucleotide exchange factor (GEF), activating Rac proteins by exchanging bound GDP for free GTP. Its activity is synergistically activated by phosphatidylinositol 3,4,5-trisphosphate and the beta gamma subunits of heterotrimeric G protein. Mediates the activation of RAC1 in a PI3K-dependent manner. May be an important mediator of Rac signaling, acting directly downstream of both G protein-coupled receptors and phosphoinositide 3-kinase.</text>
</comment>
<feature type="domain" description="PDZ" evidence="9">
    <location>
        <begin position="620"/>
        <end position="679"/>
    </location>
</feature>
<dbReference type="InterPro" id="IPR055251">
    <property type="entry name" value="SOS1_NGEF_PH"/>
</dbReference>
<dbReference type="InterPro" id="IPR001478">
    <property type="entry name" value="PDZ"/>
</dbReference>
<keyword evidence="1" id="KW-0344">Guanine-nucleotide releasing factor</keyword>
<dbReference type="InterPro" id="IPR035899">
    <property type="entry name" value="DBL_dom_sf"/>
</dbReference>
<dbReference type="FunFam" id="2.30.29.30:FF:000055">
    <property type="entry name" value="Phosphatidylinositol 3,4,5-trisphosphate-dependent Rac exchanger 1 protein-like"/>
    <property type="match status" value="1"/>
</dbReference>
<dbReference type="InterPro" id="IPR011993">
    <property type="entry name" value="PH-like_dom_sf"/>
</dbReference>
<evidence type="ECO:0000259" key="7">
    <source>
        <dbReference type="PROSITE" id="PS50003"/>
    </source>
</evidence>
<dbReference type="CDD" id="cd01224">
    <property type="entry name" value="PH_Collybistin_ASEF"/>
    <property type="match status" value="1"/>
</dbReference>
<accession>A0A452UWG7</accession>
<dbReference type="SMART" id="SM00228">
    <property type="entry name" value="PDZ"/>
    <property type="match status" value="2"/>
</dbReference>
<dbReference type="FunFam" id="1.20.900.10:FF:000018">
    <property type="entry name" value="Phosphatidylinositol-3,4, 5-trisphosphate-dependent Rac exchange factor 2, putative"/>
    <property type="match status" value="1"/>
</dbReference>
<feature type="domain" description="DEP" evidence="10">
    <location>
        <begin position="440"/>
        <end position="509"/>
    </location>
</feature>
<dbReference type="InterPro" id="IPR036034">
    <property type="entry name" value="PDZ_sf"/>
</dbReference>
<dbReference type="InterPro" id="IPR036390">
    <property type="entry name" value="WH_DNA-bd_sf"/>
</dbReference>
<dbReference type="SUPFAM" id="SSF50729">
    <property type="entry name" value="PH domain-like"/>
    <property type="match status" value="1"/>
</dbReference>
<dbReference type="Ensembl" id="ENSUMAT00000030188.1">
    <property type="protein sequence ID" value="ENSUMAP00000025485.1"/>
    <property type="gene ID" value="ENSUMAG00000018365.1"/>
</dbReference>
<dbReference type="PANTHER" id="PTHR22829">
    <property type="entry name" value="DEP DOMAIN PROTEIN"/>
    <property type="match status" value="1"/>
</dbReference>
<dbReference type="InterPro" id="IPR000591">
    <property type="entry name" value="DEP_dom"/>
</dbReference>
<dbReference type="InterPro" id="IPR001331">
    <property type="entry name" value="GDS_CDC24_CS"/>
</dbReference>
<dbReference type="Pfam" id="PF22697">
    <property type="entry name" value="SOS1_NGEF_PH"/>
    <property type="match status" value="1"/>
</dbReference>
<dbReference type="PROSITE" id="PS50010">
    <property type="entry name" value="DH_2"/>
    <property type="match status" value="1"/>
</dbReference>
<dbReference type="SMART" id="SM00325">
    <property type="entry name" value="RhoGEF"/>
    <property type="match status" value="1"/>
</dbReference>
<gene>
    <name evidence="11" type="primary">PREX2</name>
</gene>
<organism evidence="11">
    <name type="scientific">Ursus maritimus</name>
    <name type="common">Polar bear</name>
    <name type="synonym">Thalarctos maritimus</name>
    <dbReference type="NCBI Taxonomy" id="29073"/>
    <lineage>
        <taxon>Eukaryota</taxon>
        <taxon>Metazoa</taxon>
        <taxon>Chordata</taxon>
        <taxon>Craniata</taxon>
        <taxon>Vertebrata</taxon>
        <taxon>Euteleostomi</taxon>
        <taxon>Mammalia</taxon>
        <taxon>Eutheria</taxon>
        <taxon>Laurasiatheria</taxon>
        <taxon>Carnivora</taxon>
        <taxon>Caniformia</taxon>
        <taxon>Ursidae</taxon>
        <taxon>Ursus</taxon>
    </lineage>
</organism>
<reference evidence="11" key="1">
    <citation type="submission" date="2019-03" db="UniProtKB">
        <authorList>
            <consortium name="Ensembl"/>
        </authorList>
    </citation>
    <scope>IDENTIFICATION</scope>
</reference>
<evidence type="ECO:0000256" key="6">
    <source>
        <dbReference type="ARBA" id="ARBA00079191"/>
    </source>
</evidence>
<proteinExistence type="predicted"/>
<dbReference type="PROSITE" id="PS50003">
    <property type="entry name" value="PH_DOMAIN"/>
    <property type="match status" value="1"/>
</dbReference>
<dbReference type="PROSITE" id="PS50186">
    <property type="entry name" value="DEP"/>
    <property type="match status" value="2"/>
</dbReference>
<dbReference type="SUPFAM" id="SSF46785">
    <property type="entry name" value="Winged helix' DNA-binding domain"/>
    <property type="match status" value="2"/>
</dbReference>
<dbReference type="GO" id="GO:0005085">
    <property type="term" value="F:guanyl-nucleotide exchange factor activity"/>
    <property type="evidence" value="ECO:0007669"/>
    <property type="project" value="UniProtKB-KW"/>
</dbReference>
<evidence type="ECO:0000259" key="10">
    <source>
        <dbReference type="PROSITE" id="PS50186"/>
    </source>
</evidence>
<dbReference type="GO" id="GO:0005886">
    <property type="term" value="C:plasma membrane"/>
    <property type="evidence" value="ECO:0007669"/>
    <property type="project" value="TreeGrafter"/>
</dbReference>
<dbReference type="FunFam" id="1.10.10.10:FF:000094">
    <property type="entry name" value="Phosphatidylinositol-3,4,5-trisphosphate dependent Rac exchange factor 1"/>
    <property type="match status" value="1"/>
</dbReference>
<evidence type="ECO:0000259" key="8">
    <source>
        <dbReference type="PROSITE" id="PS50010"/>
    </source>
</evidence>
<dbReference type="Pfam" id="PF00610">
    <property type="entry name" value="DEP"/>
    <property type="match status" value="2"/>
</dbReference>
<dbReference type="PANTHER" id="PTHR22829:SF1">
    <property type="entry name" value="PHOSPHATIDYLINOSITOL 3,4,5-TRISPHOSPHATE-DEPENDENT RAC EXCHANGER 2 PROTEIN"/>
    <property type="match status" value="1"/>
</dbReference>
<evidence type="ECO:0000256" key="4">
    <source>
        <dbReference type="ARBA" id="ARBA00062636"/>
    </source>
</evidence>
<evidence type="ECO:0000256" key="5">
    <source>
        <dbReference type="ARBA" id="ARBA00070490"/>
    </source>
</evidence>
<dbReference type="GO" id="GO:0023051">
    <property type="term" value="P:regulation of signaling"/>
    <property type="evidence" value="ECO:0007669"/>
    <property type="project" value="TreeGrafter"/>
</dbReference>
<dbReference type="InterPro" id="IPR036388">
    <property type="entry name" value="WH-like_DNA-bd_sf"/>
</dbReference>
<dbReference type="GeneTree" id="ENSGT00940000155894"/>
<dbReference type="CDD" id="cd00160">
    <property type="entry name" value="RhoGEF"/>
    <property type="match status" value="1"/>
</dbReference>
<dbReference type="CDD" id="cd04440">
    <property type="entry name" value="DEP_2_P-Rex"/>
    <property type="match status" value="1"/>
</dbReference>
<comment type="subunit">
    <text evidence="4">Interacts with RAC1.</text>
</comment>
<dbReference type="SUPFAM" id="SSF50156">
    <property type="entry name" value="PDZ domain-like"/>
    <property type="match status" value="2"/>
</dbReference>
<dbReference type="SMART" id="SM00049">
    <property type="entry name" value="DEP"/>
    <property type="match status" value="2"/>
</dbReference>
<dbReference type="Pfam" id="PF00595">
    <property type="entry name" value="PDZ"/>
    <property type="match status" value="1"/>
</dbReference>
<dbReference type="Gene3D" id="2.30.29.30">
    <property type="entry name" value="Pleckstrin-homology domain (PH domain)/Phosphotyrosine-binding domain (PTB)"/>
    <property type="match status" value="1"/>
</dbReference>
<dbReference type="PROSITE" id="PS50106">
    <property type="entry name" value="PDZ"/>
    <property type="match status" value="2"/>
</dbReference>
<dbReference type="Gene3D" id="2.30.42.10">
    <property type="match status" value="2"/>
</dbReference>
<evidence type="ECO:0000256" key="1">
    <source>
        <dbReference type="ARBA" id="ARBA00022658"/>
    </source>
</evidence>
<protein>
    <recommendedName>
        <fullName evidence="5">Phosphatidylinositol 3,4,5-trisphosphate-dependent Rac exchanger 2 protein</fullName>
    </recommendedName>
    <alternativeName>
        <fullName evidence="6">DEP domain-containing protein 2</fullName>
    </alternativeName>
</protein>
<dbReference type="InterPro" id="IPR001849">
    <property type="entry name" value="PH_domain"/>
</dbReference>
<sequence length="1556" mass="176096">MNQCAASKIDKNVTEETVKMLFSNIEDILAVHKEFLKVVEECLHPEPNAQQEVGTCFLHFKDKFRIYDEYCSNHEKAQKLLLELNKIRTIRTFLLNCMLLGGRKNTDVPLEGYLVTPIQRICKYPLLLKELLKRTPRKHSDYAAVMEALQAMKAVCSNINEAKRQMEKLEVLEEWQSHIEGWEGSNITDTCTEMLMCGVLLKISSGNIQERVFFLFDNLLVYCKRKHSKASTDGHRYLFRGRINTEVMEVENVDDGTADFHSSGHIVVNGWKIHNTAKNKWFVCMAKTPEEKHEWFEAILKERERRKGLKLGMEQDTWVMISEQGEKLYKMMCKQGNLIKDRKRKLTTFPKCFLGSEFVSWLLEIGEIHRPEEGVHLGQALLENGIIHHVTDKHQFKPEQMLYRFRYDDGTFYPRNEMQDVISKGVRLYCRLHSLFTPVIRDKDYHLRTYKSVVMANKLIDWLIAQGDCRTREEAMIFGVGLCDNGFMHHVLEKSEFKDEPLLFRFFADEEMEGSNMKHRLMKHDLKVVENVIAKSLLIKSNEGSYGFGLEDKNKVPIIKLVEKGSNAEMAGMEVGKKIFAINGDLVFMRPFNEVDSFLKSCLNSRKPLRVLVSTKPRETVKIPDSAEGLGFQIRGYGPSVVHAVGRGTVAAAAGLHPGQCIIKVNGINVSKETHASVIAHVTACRKYRRPMKQDSIQWVYNSIESAQEDLQKSNSKPPGDEVGDVIDKFNTMAIIDGKKEHVSLTVDNVHLEYGVVYEYDSTAGIKCNVVEKMIEPKGFFSLTAKILEALAKSDDHFVQNCTSLNSLNEVIPTDLQSKFSAICTEKIEHICQRISSYKKFSRVLKNRAWPTFKQAKSKISPLHSSDFCPTNCHVNIMEVSYPKTSTSLGSAFGGEQLQGRKVPPMVYVQHTITTMAAPSGLSLGQQDGHGLRYLLKEEDLETQDIYQKLLGKLQTALKEVEMCVCQIDDLLSSITYSPKLERKTSECIVPPDSDNEKGERNSKRVCFNMTGDEQEDSGHDTISNRDSYSDCNSNRNSIASFTSICSSQCSSYFHSDEMDSGDELPLSVRISHDKQDKIHSCLEHLFSQVDSITNLLKGQAVVRAFEQTKYLTPGQGLQGKEMEPKLSCPKRLRLHIKQDPWNLPSSVRNLAQNIRKFVEDGKGSLEREIIQCTQLRRDMVFCQSLVATVCAFSEQLMAALNQMFDNSKDNEMDTGEASRRWLDQIANAGVLFHFQSLLSPNLTDEQAMLEDTLVALFDLEKVSFYFKPSEEEPLVANVPLTYQAEGSRQALKVYFYIDSYHFEQLPQRLKNGGGFKIHPVLFAQGKLLSFYNVSVEEFQAQINAASLEKVKQYNQKLRAFYLDKSNSPPNSTSKLMRPLNALDELYRLVASFIRSKRTAACANTACSASGVGLLSVSSELCSRLGACHIIMCNSGVHRCTLSVTLEQAIILARSHGLPPRYIMQATDVMRKQVSLTHRVGIVLQDLDLKLPFNKDLSGLIGIISIFQVSDGCLDVRDIFPGSEGKCEQETPPGMKGCGFSNNLTKLQKEMSKEVA</sequence>
<dbReference type="PROSITE" id="PS00741">
    <property type="entry name" value="DH_1"/>
    <property type="match status" value="1"/>
</dbReference>
<dbReference type="GO" id="GO:0035556">
    <property type="term" value="P:intracellular signal transduction"/>
    <property type="evidence" value="ECO:0007669"/>
    <property type="project" value="InterPro"/>
</dbReference>
<evidence type="ECO:0000256" key="2">
    <source>
        <dbReference type="ARBA" id="ARBA00022737"/>
    </source>
</evidence>
<evidence type="ECO:0000259" key="9">
    <source>
        <dbReference type="PROSITE" id="PS50106"/>
    </source>
</evidence>
<dbReference type="InterPro" id="IPR051832">
    <property type="entry name" value="mTOR-Rac_regulators"/>
</dbReference>
<feature type="domain" description="PH" evidence="7">
    <location>
        <begin position="193"/>
        <end position="304"/>
    </location>
</feature>
<keyword evidence="2" id="KW-0677">Repeat</keyword>
<evidence type="ECO:0000313" key="11">
    <source>
        <dbReference type="Ensembl" id="ENSUMAP00000025485"/>
    </source>
</evidence>